<keyword evidence="2" id="KW-0812">Transmembrane</keyword>
<feature type="transmembrane region" description="Helical" evidence="2">
    <location>
        <begin position="266"/>
        <end position="286"/>
    </location>
</feature>
<dbReference type="OrthoDB" id="5340910at2759"/>
<keyword evidence="2" id="KW-0472">Membrane</keyword>
<feature type="region of interest" description="Disordered" evidence="1">
    <location>
        <begin position="49"/>
        <end position="251"/>
    </location>
</feature>
<feature type="compositionally biased region" description="Low complexity" evidence="1">
    <location>
        <begin position="492"/>
        <end position="512"/>
    </location>
</feature>
<dbReference type="SUPFAM" id="SSF50044">
    <property type="entry name" value="SH3-domain"/>
    <property type="match status" value="1"/>
</dbReference>
<proteinExistence type="predicted"/>
<feature type="region of interest" description="Disordered" evidence="1">
    <location>
        <begin position="394"/>
        <end position="522"/>
    </location>
</feature>
<feature type="compositionally biased region" description="Polar residues" evidence="1">
    <location>
        <begin position="206"/>
        <end position="232"/>
    </location>
</feature>
<evidence type="ECO:0000256" key="2">
    <source>
        <dbReference type="SAM" id="Phobius"/>
    </source>
</evidence>
<evidence type="ECO:0000256" key="1">
    <source>
        <dbReference type="SAM" id="MobiDB-lite"/>
    </source>
</evidence>
<accession>A0A1J8QIA4</accession>
<protein>
    <recommendedName>
        <fullName evidence="5">SH3 domain-containing protein</fullName>
    </recommendedName>
</protein>
<feature type="compositionally biased region" description="Polar residues" evidence="1">
    <location>
        <begin position="450"/>
        <end position="475"/>
    </location>
</feature>
<dbReference type="STRING" id="180088.A0A1J8QIA4"/>
<feature type="compositionally biased region" description="Low complexity" evidence="1">
    <location>
        <begin position="176"/>
        <end position="194"/>
    </location>
</feature>
<gene>
    <name evidence="3" type="ORF">AZE42_11788</name>
</gene>
<feature type="compositionally biased region" description="Low complexity" evidence="1">
    <location>
        <begin position="233"/>
        <end position="251"/>
    </location>
</feature>
<evidence type="ECO:0000313" key="3">
    <source>
        <dbReference type="EMBL" id="OJA21422.1"/>
    </source>
</evidence>
<feature type="compositionally biased region" description="Polar residues" evidence="1">
    <location>
        <begin position="396"/>
        <end position="418"/>
    </location>
</feature>
<reference evidence="3 4" key="1">
    <citation type="submission" date="2016-03" db="EMBL/GenBank/DDBJ databases">
        <title>Comparative genomics of the ectomycorrhizal sister species Rhizopogon vinicolor and Rhizopogon vesiculosus (Basidiomycota: Boletales) reveals a divergence of the mating type B locus.</title>
        <authorList>
            <person name="Mujic A.B."/>
            <person name="Kuo A."/>
            <person name="Tritt A."/>
            <person name="Lipzen A."/>
            <person name="Chen C."/>
            <person name="Johnson J."/>
            <person name="Sharma A."/>
            <person name="Barry K."/>
            <person name="Grigoriev I.V."/>
            <person name="Spatafora J.W."/>
        </authorList>
    </citation>
    <scope>NUCLEOTIDE SEQUENCE [LARGE SCALE GENOMIC DNA]</scope>
    <source>
        <strain evidence="3 4">AM-OR11-056</strain>
    </source>
</reference>
<comment type="caution">
    <text evidence="3">The sequence shown here is derived from an EMBL/GenBank/DDBJ whole genome shotgun (WGS) entry which is preliminary data.</text>
</comment>
<name>A0A1J8QIA4_9AGAM</name>
<feature type="compositionally biased region" description="Low complexity" evidence="1">
    <location>
        <begin position="148"/>
        <end position="165"/>
    </location>
</feature>
<dbReference type="Gene3D" id="2.30.30.40">
    <property type="entry name" value="SH3 Domains"/>
    <property type="match status" value="1"/>
</dbReference>
<evidence type="ECO:0000313" key="4">
    <source>
        <dbReference type="Proteomes" id="UP000183567"/>
    </source>
</evidence>
<dbReference type="InterPro" id="IPR036028">
    <property type="entry name" value="SH3-like_dom_sf"/>
</dbReference>
<dbReference type="EMBL" id="LVVM01000155">
    <property type="protein sequence ID" value="OJA21422.1"/>
    <property type="molecule type" value="Genomic_DNA"/>
</dbReference>
<feature type="compositionally biased region" description="Low complexity" evidence="1">
    <location>
        <begin position="51"/>
        <end position="70"/>
    </location>
</feature>
<keyword evidence="4" id="KW-1185">Reference proteome</keyword>
<dbReference type="Proteomes" id="UP000183567">
    <property type="component" value="Unassembled WGS sequence"/>
</dbReference>
<organism evidence="3 4">
    <name type="scientific">Rhizopogon vesiculosus</name>
    <dbReference type="NCBI Taxonomy" id="180088"/>
    <lineage>
        <taxon>Eukaryota</taxon>
        <taxon>Fungi</taxon>
        <taxon>Dikarya</taxon>
        <taxon>Basidiomycota</taxon>
        <taxon>Agaricomycotina</taxon>
        <taxon>Agaricomycetes</taxon>
        <taxon>Agaricomycetidae</taxon>
        <taxon>Boletales</taxon>
        <taxon>Suillineae</taxon>
        <taxon>Rhizopogonaceae</taxon>
        <taxon>Rhizopogon</taxon>
    </lineage>
</organism>
<dbReference type="AlphaFoldDB" id="A0A1J8QIA4"/>
<evidence type="ECO:0008006" key="5">
    <source>
        <dbReference type="Google" id="ProtNLM"/>
    </source>
</evidence>
<sequence length="623" mass="62260">MQHVSLRHRAIINRELDRRDPSLIKLPIPIPSIPVLSPLLSSIVGGGSNGGASLASSSSRSSTSPSPTATSGGGTSGGGGNGGSGSGNGGGGGGGNGGGGSSSGGGSGSGGVNGGVNGNGNGNGSGGGSGSGGGNGNGSGNGSGGTTVSGNTATTTPAPMSAPGPVGLVSSPPLPASTGPSSASPGGPPFNSNGQVNPNGGVPENFQGTPTMQSPSSTGNPKASQSTGVALQSSNTYSGVGSSSSIPSAATPTSAAATSHQLSSGAIAGIILACFLFLIGIVVVLARRRSIARRIERRKWWFGGDGASNSFSFIGSSIRDSQGGGEPILNRASARSSFATNFDQGLMFRVDSPTSYPNDDHTALGTIPELPPMAEVRERTSILFPSAGAVARRESMNSMTSNGSDPDSQYLVVSNNLNPPGASSPMSVRPFSPSESFAFPKPPLCPGGKASTSSPFGSNAHGHNSPSSSATTLIQIHSPPPIFNSDLPPSTPAAYLHPPPSASLSSSPAIPLNTSSNPFDDPVEPESYDLETIRRPFTPSLDDELSVSFGDKVRVMKVFDDGWAFVEKQCDSLDRNESGLIPVDCLREAGQALPAFLAQKRVSSYGTDTSQLAQILAASLPSK</sequence>
<keyword evidence="2" id="KW-1133">Transmembrane helix</keyword>
<feature type="compositionally biased region" description="Gly residues" evidence="1">
    <location>
        <begin position="71"/>
        <end position="147"/>
    </location>
</feature>